<keyword evidence="1" id="KW-0175">Coiled coil</keyword>
<evidence type="ECO:0000256" key="1">
    <source>
        <dbReference type="SAM" id="Coils"/>
    </source>
</evidence>
<protein>
    <submittedName>
        <fullName evidence="2">Uncharacterized protein</fullName>
    </submittedName>
</protein>
<reference evidence="3" key="1">
    <citation type="journal article" date="2008" name="Insect Biochem. Mol. Biol.">
        <title>The genome of a lepidopteran model insect, the silkworm Bombyx mori.</title>
        <authorList>
            <consortium name="International Silkworm Genome Consortium"/>
        </authorList>
    </citation>
    <scope>NUCLEOTIDE SEQUENCE [LARGE SCALE GENOMIC DNA]</scope>
    <source>
        <strain evidence="3">p50T</strain>
    </source>
</reference>
<dbReference type="Proteomes" id="UP000005204">
    <property type="component" value="Unassembled WGS sequence"/>
</dbReference>
<dbReference type="KEGG" id="bmor:101740200"/>
<evidence type="ECO:0000313" key="3">
    <source>
        <dbReference type="Proteomes" id="UP000005204"/>
    </source>
</evidence>
<dbReference type="EnsemblMetazoa" id="XM_004930382.3">
    <property type="protein sequence ID" value="XP_004930439.2"/>
    <property type="gene ID" value="LOC101740200"/>
</dbReference>
<proteinExistence type="predicted"/>
<reference evidence="2" key="2">
    <citation type="submission" date="2022-06" db="UniProtKB">
        <authorList>
            <consortium name="EnsemblMetazoa"/>
        </authorList>
    </citation>
    <scope>IDENTIFICATION</scope>
    <source>
        <strain evidence="2">p50T (Dazao)</strain>
    </source>
</reference>
<accession>A0A8R1WMF9</accession>
<organism evidence="2 3">
    <name type="scientific">Bombyx mori</name>
    <name type="common">Silk moth</name>
    <dbReference type="NCBI Taxonomy" id="7091"/>
    <lineage>
        <taxon>Eukaryota</taxon>
        <taxon>Metazoa</taxon>
        <taxon>Ecdysozoa</taxon>
        <taxon>Arthropoda</taxon>
        <taxon>Hexapoda</taxon>
        <taxon>Insecta</taxon>
        <taxon>Pterygota</taxon>
        <taxon>Neoptera</taxon>
        <taxon>Endopterygota</taxon>
        <taxon>Lepidoptera</taxon>
        <taxon>Glossata</taxon>
        <taxon>Ditrysia</taxon>
        <taxon>Bombycoidea</taxon>
        <taxon>Bombycidae</taxon>
        <taxon>Bombycinae</taxon>
        <taxon>Bombyx</taxon>
    </lineage>
</organism>
<keyword evidence="3" id="KW-1185">Reference proteome</keyword>
<dbReference type="AlphaFoldDB" id="A0A8R1WMF9"/>
<name>A0A8R1WMF9_BOMMO</name>
<sequence length="330" mass="39265">MVDNLGDKSTTNLDRFESIVQNLTKCKLEFYKDREEIRKIREINKKLEVDLKETRELEKSHRYRLLTSREMIGNLQETVSQLVYLKRDVKKLKDEILLKEKTINSFEKDKENLLMKNEISLEELRNNYEKEMEEMRALNENKIHEIQHESDAKVAQYTCVIEELRSKIKDLEAEHREKVNVVVLEYEEKIQRGAAQIAQLQEQLAHQAARTDANIDAYRRRLEDLEEKLKQSQFKKYLAQSTYPSQYETQVERPYSVDRDRYTDTNSVELDPVLENARSNMTLSQNKASRTNTLQVMYYGQNNNKAKEKKGSFNITKKRKLYSEKDFQDM</sequence>
<dbReference type="RefSeq" id="XP_004930439.2">
    <property type="nucleotide sequence ID" value="XM_004930382.4"/>
</dbReference>
<dbReference type="GeneID" id="101740200"/>
<evidence type="ECO:0000313" key="2">
    <source>
        <dbReference type="EnsemblMetazoa" id="XP_004930439.2"/>
    </source>
</evidence>
<feature type="coiled-coil region" evidence="1">
    <location>
        <begin position="37"/>
        <end position="235"/>
    </location>
</feature>